<evidence type="ECO:0000259" key="1">
    <source>
        <dbReference type="SMART" id="SM00382"/>
    </source>
</evidence>
<dbReference type="Pfam" id="PF07726">
    <property type="entry name" value="AAA_3"/>
    <property type="match status" value="1"/>
</dbReference>
<dbReference type="InterPro" id="IPR011703">
    <property type="entry name" value="ATPase_AAA-3"/>
</dbReference>
<evidence type="ECO:0000313" key="2">
    <source>
        <dbReference type="EMBL" id="MFA0789454.1"/>
    </source>
</evidence>
<comment type="caution">
    <text evidence="2">The sequence shown here is derived from an EMBL/GenBank/DDBJ whole genome shotgun (WGS) entry which is preliminary data.</text>
</comment>
<name>A0ABV4NK66_9GAMM</name>
<dbReference type="InterPro" id="IPR050764">
    <property type="entry name" value="CbbQ/NirQ/NorQ/GpvN"/>
</dbReference>
<gene>
    <name evidence="2" type="ORF">ACCI51_02780</name>
</gene>
<evidence type="ECO:0000313" key="3">
    <source>
        <dbReference type="Proteomes" id="UP001569414"/>
    </source>
</evidence>
<reference evidence="2 3" key="1">
    <citation type="submission" date="2024-08" db="EMBL/GenBank/DDBJ databases">
        <authorList>
            <person name="Ishaq N."/>
        </authorList>
    </citation>
    <scope>NUCLEOTIDE SEQUENCE [LARGE SCALE GENOMIC DNA]</scope>
    <source>
        <strain evidence="2 3">JCM 30400</strain>
    </source>
</reference>
<dbReference type="InterPro" id="IPR041628">
    <property type="entry name" value="ChlI/MoxR_AAA_lid"/>
</dbReference>
<dbReference type="Pfam" id="PF17863">
    <property type="entry name" value="AAA_lid_2"/>
    <property type="match status" value="1"/>
</dbReference>
<feature type="domain" description="AAA+ ATPase" evidence="1">
    <location>
        <begin position="43"/>
        <end position="188"/>
    </location>
</feature>
<dbReference type="PIRSF" id="PIRSF002849">
    <property type="entry name" value="AAA_ATPase_chaperone_MoxR_prd"/>
    <property type="match status" value="1"/>
</dbReference>
<dbReference type="Gene3D" id="1.10.8.80">
    <property type="entry name" value="Magnesium chelatase subunit I, C-Terminal domain"/>
    <property type="match status" value="1"/>
</dbReference>
<accession>A0ABV4NK66</accession>
<dbReference type="InterPro" id="IPR027417">
    <property type="entry name" value="P-loop_NTPase"/>
</dbReference>
<dbReference type="SUPFAM" id="SSF52540">
    <property type="entry name" value="P-loop containing nucleoside triphosphate hydrolases"/>
    <property type="match status" value="1"/>
</dbReference>
<dbReference type="InterPro" id="IPR003593">
    <property type="entry name" value="AAA+_ATPase"/>
</dbReference>
<dbReference type="Gene3D" id="3.40.50.300">
    <property type="entry name" value="P-loop containing nucleotide triphosphate hydrolases"/>
    <property type="match status" value="1"/>
</dbReference>
<proteinExistence type="predicted"/>
<sequence length="336" mass="37249">MLTTLENSIEQQLHNLDNLQQEIARVIVGQKPVVEQMLICLLAGGHALLEGVPGLGKTLLVKTLADASALDFKRVQFTPDLMPGDILGSEILEEDHSSGKRFFKFQRGPIFTNILLADEINRTPPKTQAALLESMQEGSVTVSGKTLALPDPYFVLATQNPIEQAGTYPLPEAQLDRFLLNIHIDYPDEQDEVEILRTTTGVARIKPSPSLDAEQLCEMQKLVREIHVSDDLYRYAAALVRATRIETNGSDALQQTLHQWIKWGAGPRAGQALILAAKARALLQRRLAITREDIRSLLLPVLRHRVLLSFQAQADGVQMPQLIDELLATVPEPGRD</sequence>
<dbReference type="SMART" id="SM00382">
    <property type="entry name" value="AAA"/>
    <property type="match status" value="1"/>
</dbReference>
<dbReference type="PANTHER" id="PTHR42759">
    <property type="entry name" value="MOXR FAMILY PROTEIN"/>
    <property type="match status" value="1"/>
</dbReference>
<keyword evidence="3" id="KW-1185">Reference proteome</keyword>
<organism evidence="2 3">
    <name type="scientific">Microbulbifer echini</name>
    <dbReference type="NCBI Taxonomy" id="1529067"/>
    <lineage>
        <taxon>Bacteria</taxon>
        <taxon>Pseudomonadati</taxon>
        <taxon>Pseudomonadota</taxon>
        <taxon>Gammaproteobacteria</taxon>
        <taxon>Cellvibrionales</taxon>
        <taxon>Microbulbiferaceae</taxon>
        <taxon>Microbulbifer</taxon>
    </lineage>
</organism>
<protein>
    <submittedName>
        <fullName evidence="2">AAA family ATPase</fullName>
    </submittedName>
</protein>
<dbReference type="PANTHER" id="PTHR42759:SF1">
    <property type="entry name" value="MAGNESIUM-CHELATASE SUBUNIT CHLD"/>
    <property type="match status" value="1"/>
</dbReference>
<dbReference type="Proteomes" id="UP001569414">
    <property type="component" value="Unassembled WGS sequence"/>
</dbReference>
<dbReference type="CDD" id="cd00009">
    <property type="entry name" value="AAA"/>
    <property type="match status" value="1"/>
</dbReference>
<dbReference type="RefSeq" id="WP_371842509.1">
    <property type="nucleotide sequence ID" value="NZ_JBGMEL010000002.1"/>
</dbReference>
<dbReference type="EMBL" id="JBGMEL010000002">
    <property type="protein sequence ID" value="MFA0789454.1"/>
    <property type="molecule type" value="Genomic_DNA"/>
</dbReference>